<evidence type="ECO:0000313" key="2">
    <source>
        <dbReference type="EMBL" id="AXE28002.1"/>
    </source>
</evidence>
<dbReference type="OrthoDB" id="7838374at2"/>
<reference evidence="2 3" key="1">
    <citation type="submission" date="2018-01" db="EMBL/GenBank/DDBJ databases">
        <title>Draft genome Sequence of streptomyces globosus LZH-48.</title>
        <authorList>
            <person name="Ran K."/>
            <person name="Li Z."/>
            <person name="Wei S."/>
            <person name="Dong R."/>
        </authorList>
    </citation>
    <scope>NUCLEOTIDE SEQUENCE [LARGE SCALE GENOMIC DNA]</scope>
    <source>
        <strain evidence="2 3">LZH-48</strain>
        <plasmid evidence="2 3">unnamed2</plasmid>
    </source>
</reference>
<accession>A0A344UAT1</accession>
<proteinExistence type="predicted"/>
<dbReference type="Proteomes" id="UP000252004">
    <property type="component" value="Plasmid unnamed2"/>
</dbReference>
<organism evidence="2 3">
    <name type="scientific">Streptomyces globosus</name>
    <dbReference type="NCBI Taxonomy" id="68209"/>
    <lineage>
        <taxon>Bacteria</taxon>
        <taxon>Bacillati</taxon>
        <taxon>Actinomycetota</taxon>
        <taxon>Actinomycetes</taxon>
        <taxon>Kitasatosporales</taxon>
        <taxon>Streptomycetaceae</taxon>
        <taxon>Streptomyces</taxon>
    </lineage>
</organism>
<dbReference type="InterPro" id="IPR005509">
    <property type="entry name" value="AfsA_hotdog_dom"/>
</dbReference>
<gene>
    <name evidence="2" type="ORF">C0216_31320</name>
</gene>
<keyword evidence="3" id="KW-1185">Reference proteome</keyword>
<dbReference type="RefSeq" id="WP_114059163.1">
    <property type="nucleotide sequence ID" value="NZ_CP030864.1"/>
</dbReference>
<feature type="domain" description="A-factor biosynthesis hotdog" evidence="1">
    <location>
        <begin position="195"/>
        <end position="302"/>
    </location>
</feature>
<sequence length="315" mass="35366">MSQLHLAHDRTDGAHRVPTLVAQRHTHKTNPDEVLLTEWQRTDEHSFVVRATWPRTHDFYTTRHGLHDPLLLSETVRQALPLLSHVAYETPMGHQLLWHDLRWVLDPAALMAAEQETELELHITCSEVKYRRGRAVSMLLTALVYRAGRPLARARTRFAIQDRAIYERLRAQYADIDLANARALPPAPPVPASTVGRTRAADVVLSPAGRPHQWLLRVDTTHPILFDHRVDHVPGMLLLEAGRQAAQAVASPQPSVVVGMDTAFMRYAELDAPCRIHAHRHTADEAGRRRVLVTAHQHDVEIFASIVTLVGAALG</sequence>
<dbReference type="KEGG" id="sgz:C0216_31320"/>
<feature type="domain" description="A-factor biosynthesis hotdog" evidence="1">
    <location>
        <begin position="27"/>
        <end position="158"/>
    </location>
</feature>
<protein>
    <recommendedName>
        <fullName evidence="1">A-factor biosynthesis hotdog domain-containing protein</fullName>
    </recommendedName>
</protein>
<dbReference type="AlphaFoldDB" id="A0A344UAT1"/>
<dbReference type="NCBIfam" id="NF041195">
    <property type="entry name" value="ScbA_BarX_GamBu"/>
    <property type="match status" value="1"/>
</dbReference>
<dbReference type="GO" id="GO:0016740">
    <property type="term" value="F:transferase activity"/>
    <property type="evidence" value="ECO:0007669"/>
    <property type="project" value="InterPro"/>
</dbReference>
<dbReference type="EMBL" id="CP030864">
    <property type="protein sequence ID" value="AXE28002.1"/>
    <property type="molecule type" value="Genomic_DNA"/>
</dbReference>
<name>A0A344UAT1_9ACTN</name>
<dbReference type="InterPro" id="IPR047757">
    <property type="entry name" value="AfsA-like"/>
</dbReference>
<keyword evidence="2" id="KW-0614">Plasmid</keyword>
<evidence type="ECO:0000259" key="1">
    <source>
        <dbReference type="Pfam" id="PF03756"/>
    </source>
</evidence>
<geneLocation type="plasmid" evidence="2 3">
    <name>unnamed2</name>
</geneLocation>
<evidence type="ECO:0000313" key="3">
    <source>
        <dbReference type="Proteomes" id="UP000252004"/>
    </source>
</evidence>
<dbReference type="Pfam" id="PF03756">
    <property type="entry name" value="AfsA"/>
    <property type="match status" value="2"/>
</dbReference>